<dbReference type="NCBIfam" id="TIGR00797">
    <property type="entry name" value="matE"/>
    <property type="match status" value="1"/>
</dbReference>
<feature type="transmembrane region" description="Helical" evidence="6">
    <location>
        <begin position="116"/>
        <end position="139"/>
    </location>
</feature>
<comment type="similarity">
    <text evidence="2 6">Belongs to the multi antimicrobial extrusion (MATE) (TC 2.A.66.1) family.</text>
</comment>
<dbReference type="InterPro" id="IPR002528">
    <property type="entry name" value="MATE_fam"/>
</dbReference>
<gene>
    <name evidence="7" type="ORF">HHK36_019502</name>
</gene>
<evidence type="ECO:0000256" key="2">
    <source>
        <dbReference type="ARBA" id="ARBA00010199"/>
    </source>
</evidence>
<feature type="transmembrane region" description="Helical" evidence="6">
    <location>
        <begin position="478"/>
        <end position="499"/>
    </location>
</feature>
<feature type="transmembrane region" description="Helical" evidence="6">
    <location>
        <begin position="305"/>
        <end position="323"/>
    </location>
</feature>
<evidence type="ECO:0000256" key="3">
    <source>
        <dbReference type="ARBA" id="ARBA00022692"/>
    </source>
</evidence>
<proteinExistence type="inferred from homology"/>
<comment type="caution">
    <text evidence="7">The sequence shown here is derived from an EMBL/GenBank/DDBJ whole genome shotgun (WGS) entry which is preliminary data.</text>
</comment>
<protein>
    <recommendedName>
        <fullName evidence="6">Protein DETOXIFICATION</fullName>
    </recommendedName>
    <alternativeName>
        <fullName evidence="6">Multidrug and toxic compound extrusion protein</fullName>
    </alternativeName>
</protein>
<reference evidence="7 8" key="1">
    <citation type="submission" date="2020-04" db="EMBL/GenBank/DDBJ databases">
        <title>Plant Genome Project.</title>
        <authorList>
            <person name="Zhang R.-G."/>
        </authorList>
    </citation>
    <scope>NUCLEOTIDE SEQUENCE [LARGE SCALE GENOMIC DNA]</scope>
    <source>
        <strain evidence="7">YNK0</strain>
        <tissue evidence="7">Leaf</tissue>
    </source>
</reference>
<dbReference type="OrthoDB" id="2126698at2759"/>
<dbReference type="EMBL" id="JABCRI010000013">
    <property type="protein sequence ID" value="KAF8395554.1"/>
    <property type="molecule type" value="Genomic_DNA"/>
</dbReference>
<feature type="transmembrane region" description="Helical" evidence="6">
    <location>
        <begin position="160"/>
        <end position="181"/>
    </location>
</feature>
<keyword evidence="8" id="KW-1185">Reference proteome</keyword>
<keyword evidence="3 6" id="KW-0812">Transmembrane</keyword>
<feature type="transmembrane region" description="Helical" evidence="6">
    <location>
        <begin position="18"/>
        <end position="34"/>
    </location>
</feature>
<sequence>MVWCHHKDAPENNHTEDVWLSLFLSLYLCLYILVRGKLRGNVSGGMTSEAEAKLLSDLGNEENEEKLLKKVWIESKKLWIVAGPAIFTRLSMFGVFIIAQAFIGHIGNTEMAALSIVFHVLVRFSIGILMGMSSGLETLCGQAFGAKQYQMLGIYLQRSWLVELAFTLPLFPLFIFSGPIFKLLGQTEEVSAMANTISVWYIPIIICYVFYFTLQMYLQTQSKNMIITWLAVLSLIFHVLCCWIFVQKMGFGMAGVMTSMILASWIPIIGQLIYVFFGGCPLTWTGFSMFAFADLWPIVKLSVASGVMLCLEIWYNSLLILLTGNMKNAEIEINALSICLNINGWELMLSFGFLAAASVRVSNELGRGSANAAKFSIIVVVATSLAIGVFLWALILYFRQSISYIFSNSIEVAYAVSDLSILLAFSLLLNSIQPVLSGVAVGAGWQSIVAYVNIFCYYFIGLPLGVLLGYIGNLGVKGIWMGMIGGTLVQTLVLIGFTYKTDWDKQVCCLTAYI</sequence>
<feature type="transmembrane region" description="Helical" evidence="6">
    <location>
        <begin position="252"/>
        <end position="275"/>
    </location>
</feature>
<accession>A0A835DCT9</accession>
<evidence type="ECO:0000256" key="4">
    <source>
        <dbReference type="ARBA" id="ARBA00022989"/>
    </source>
</evidence>
<evidence type="ECO:0000313" key="8">
    <source>
        <dbReference type="Proteomes" id="UP000655225"/>
    </source>
</evidence>
<feature type="transmembrane region" description="Helical" evidence="6">
    <location>
        <begin position="377"/>
        <end position="398"/>
    </location>
</feature>
<evidence type="ECO:0000256" key="6">
    <source>
        <dbReference type="RuleBase" id="RU004914"/>
    </source>
</evidence>
<comment type="subcellular location">
    <subcellularLocation>
        <location evidence="1">Membrane</location>
        <topology evidence="1">Multi-pass membrane protein</topology>
    </subcellularLocation>
</comment>
<dbReference type="Pfam" id="PF01554">
    <property type="entry name" value="MatE"/>
    <property type="match status" value="2"/>
</dbReference>
<feature type="transmembrane region" description="Helical" evidence="6">
    <location>
        <begin position="282"/>
        <end position="299"/>
    </location>
</feature>
<evidence type="ECO:0000313" key="7">
    <source>
        <dbReference type="EMBL" id="KAF8395554.1"/>
    </source>
</evidence>
<organism evidence="7 8">
    <name type="scientific">Tetracentron sinense</name>
    <name type="common">Spur-leaf</name>
    <dbReference type="NCBI Taxonomy" id="13715"/>
    <lineage>
        <taxon>Eukaryota</taxon>
        <taxon>Viridiplantae</taxon>
        <taxon>Streptophyta</taxon>
        <taxon>Embryophyta</taxon>
        <taxon>Tracheophyta</taxon>
        <taxon>Spermatophyta</taxon>
        <taxon>Magnoliopsida</taxon>
        <taxon>Trochodendrales</taxon>
        <taxon>Trochodendraceae</taxon>
        <taxon>Tetracentron</taxon>
    </lineage>
</organism>
<dbReference type="GO" id="GO:0015297">
    <property type="term" value="F:antiporter activity"/>
    <property type="evidence" value="ECO:0007669"/>
    <property type="project" value="InterPro"/>
</dbReference>
<feature type="transmembrane region" description="Helical" evidence="6">
    <location>
        <begin position="448"/>
        <end position="471"/>
    </location>
</feature>
<name>A0A835DCT9_TETSI</name>
<dbReference type="AlphaFoldDB" id="A0A835DCT9"/>
<dbReference type="InterPro" id="IPR045069">
    <property type="entry name" value="MATE_euk"/>
</dbReference>
<dbReference type="GO" id="GO:0016020">
    <property type="term" value="C:membrane"/>
    <property type="evidence" value="ECO:0007669"/>
    <property type="project" value="UniProtKB-SubCell"/>
</dbReference>
<dbReference type="GO" id="GO:0042910">
    <property type="term" value="F:xenobiotic transmembrane transporter activity"/>
    <property type="evidence" value="ECO:0007669"/>
    <property type="project" value="InterPro"/>
</dbReference>
<dbReference type="Proteomes" id="UP000655225">
    <property type="component" value="Unassembled WGS sequence"/>
</dbReference>
<feature type="transmembrane region" description="Helical" evidence="6">
    <location>
        <begin position="78"/>
        <end position="104"/>
    </location>
</feature>
<keyword evidence="4 6" id="KW-1133">Transmembrane helix</keyword>
<feature type="transmembrane region" description="Helical" evidence="6">
    <location>
        <begin position="335"/>
        <end position="357"/>
    </location>
</feature>
<dbReference type="GO" id="GO:1990961">
    <property type="term" value="P:xenobiotic detoxification by transmembrane export across the plasma membrane"/>
    <property type="evidence" value="ECO:0007669"/>
    <property type="project" value="InterPro"/>
</dbReference>
<feature type="transmembrane region" description="Helical" evidence="6">
    <location>
        <begin position="193"/>
        <end position="214"/>
    </location>
</feature>
<evidence type="ECO:0000256" key="1">
    <source>
        <dbReference type="ARBA" id="ARBA00004141"/>
    </source>
</evidence>
<feature type="transmembrane region" description="Helical" evidence="6">
    <location>
        <begin position="410"/>
        <end position="428"/>
    </location>
</feature>
<dbReference type="CDD" id="cd13132">
    <property type="entry name" value="MATE_eukaryotic"/>
    <property type="match status" value="1"/>
</dbReference>
<feature type="transmembrane region" description="Helical" evidence="6">
    <location>
        <begin position="226"/>
        <end position="246"/>
    </location>
</feature>
<dbReference type="PANTHER" id="PTHR11206">
    <property type="entry name" value="MULTIDRUG RESISTANCE PROTEIN"/>
    <property type="match status" value="1"/>
</dbReference>
<dbReference type="OMA" id="MISMNIA"/>
<keyword evidence="5 6" id="KW-0472">Membrane</keyword>
<evidence type="ECO:0000256" key="5">
    <source>
        <dbReference type="ARBA" id="ARBA00023136"/>
    </source>
</evidence>